<keyword evidence="1" id="KW-0812">Transmembrane</keyword>
<reference evidence="3" key="1">
    <citation type="submission" date="2019-12" db="EMBL/GenBank/DDBJ databases">
        <title>An insight into the sialome of adult female Ixodes ricinus ticks feeding for 6 days.</title>
        <authorList>
            <person name="Perner J."/>
            <person name="Ribeiro J.M.C."/>
        </authorList>
    </citation>
    <scope>NUCLEOTIDE SEQUENCE</scope>
    <source>
        <strain evidence="3">Semi-engorged</strain>
        <tissue evidence="3">Salivary glands</tissue>
    </source>
</reference>
<keyword evidence="1" id="KW-1133">Transmembrane helix</keyword>
<evidence type="ECO:0000256" key="2">
    <source>
        <dbReference type="SAM" id="SignalP"/>
    </source>
</evidence>
<protein>
    <submittedName>
        <fullName evidence="3">Putative secreted protein</fullName>
    </submittedName>
</protein>
<keyword evidence="2" id="KW-0732">Signal</keyword>
<dbReference type="EMBL" id="GIFC01000119">
    <property type="protein sequence ID" value="MXU82202.1"/>
    <property type="molecule type" value="Transcribed_RNA"/>
</dbReference>
<evidence type="ECO:0000313" key="3">
    <source>
        <dbReference type="EMBL" id="MXU82202.1"/>
    </source>
</evidence>
<organism evidence="3">
    <name type="scientific">Ixodes ricinus</name>
    <name type="common">Common tick</name>
    <name type="synonym">Acarus ricinus</name>
    <dbReference type="NCBI Taxonomy" id="34613"/>
    <lineage>
        <taxon>Eukaryota</taxon>
        <taxon>Metazoa</taxon>
        <taxon>Ecdysozoa</taxon>
        <taxon>Arthropoda</taxon>
        <taxon>Chelicerata</taxon>
        <taxon>Arachnida</taxon>
        <taxon>Acari</taxon>
        <taxon>Parasitiformes</taxon>
        <taxon>Ixodida</taxon>
        <taxon>Ixodoidea</taxon>
        <taxon>Ixodidae</taxon>
        <taxon>Ixodinae</taxon>
        <taxon>Ixodes</taxon>
    </lineage>
</organism>
<feature type="signal peptide" evidence="2">
    <location>
        <begin position="1"/>
        <end position="17"/>
    </location>
</feature>
<dbReference type="AlphaFoldDB" id="A0A6B0TQQ9"/>
<name>A0A6B0TQQ9_IXORI</name>
<feature type="transmembrane region" description="Helical" evidence="1">
    <location>
        <begin position="33"/>
        <end position="52"/>
    </location>
</feature>
<accession>A0A6B0TQQ9</accession>
<evidence type="ECO:0000256" key="1">
    <source>
        <dbReference type="SAM" id="Phobius"/>
    </source>
</evidence>
<feature type="chain" id="PRO_5025625906" evidence="2">
    <location>
        <begin position="18"/>
        <end position="67"/>
    </location>
</feature>
<proteinExistence type="predicted"/>
<keyword evidence="1" id="KW-0472">Membrane</keyword>
<sequence length="67" mass="7861">MWPVLSVFFSTISWVHAQYPLFRFCSIEWNEVTLCYFSVLLSSVTFLVSPFFSMSRLVYVLSYSVSD</sequence>